<feature type="chain" id="PRO_5036757815" description="Porin" evidence="1">
    <location>
        <begin position="24"/>
        <end position="406"/>
    </location>
</feature>
<sequence>MKQFTLAPLFGAIALVSTQFATAQGNQSFDGSLELEQRVFTHRLDDAGDANRGQTSLRLQMEYFRDWNNGSDQIVLEPFVRIDSDDEARSHLDLRQFLYSKIYDNAELSVGLGRVFWGVTESQHLVDIINQTDGVENIDGEDKLGQPMIRYTYFADFGTLEAFALPYFRPRTLAGKDSRLNGGLMVRDDVEHYEASSGTSHFDYAVRYKNTFGDWDLGLSWFDGTSRDPDLRRFANPLTGATEAYYAQITQVGLDLQLTTGAWLYKLEAIQRDFDDASYASYSAATVGTEYTLVGILNSVYDLSLLAEYAWDERDAPLDTVFQNDLFVGARLALNDMADSQILFGVSNDLDETDSRAWFVEGSTRIGTATTLNIEARIFDAESPSDPLSRFDQHSFIQVGLEYFFD</sequence>
<evidence type="ECO:0000313" key="2">
    <source>
        <dbReference type="EMBL" id="GHA16861.1"/>
    </source>
</evidence>
<gene>
    <name evidence="2" type="ORF">GCM10008090_28150</name>
</gene>
<organism evidence="2 3">
    <name type="scientific">Arenicella chitinivorans</name>
    <dbReference type="NCBI Taxonomy" id="1329800"/>
    <lineage>
        <taxon>Bacteria</taxon>
        <taxon>Pseudomonadati</taxon>
        <taxon>Pseudomonadota</taxon>
        <taxon>Gammaproteobacteria</taxon>
        <taxon>Arenicellales</taxon>
        <taxon>Arenicellaceae</taxon>
        <taxon>Arenicella</taxon>
    </lineage>
</organism>
<evidence type="ECO:0000313" key="3">
    <source>
        <dbReference type="Proteomes" id="UP000614811"/>
    </source>
</evidence>
<name>A0A918RZQ7_9GAMM</name>
<dbReference type="EMBL" id="BMXA01000006">
    <property type="protein sequence ID" value="GHA16861.1"/>
    <property type="molecule type" value="Genomic_DNA"/>
</dbReference>
<comment type="caution">
    <text evidence="2">The sequence shown here is derived from an EMBL/GenBank/DDBJ whole genome shotgun (WGS) entry which is preliminary data.</text>
</comment>
<evidence type="ECO:0000256" key="1">
    <source>
        <dbReference type="SAM" id="SignalP"/>
    </source>
</evidence>
<protein>
    <recommendedName>
        <fullName evidence="4">Porin</fullName>
    </recommendedName>
</protein>
<accession>A0A918RZQ7</accession>
<keyword evidence="1" id="KW-0732">Signal</keyword>
<keyword evidence="3" id="KW-1185">Reference proteome</keyword>
<dbReference type="Proteomes" id="UP000614811">
    <property type="component" value="Unassembled WGS sequence"/>
</dbReference>
<proteinExistence type="predicted"/>
<dbReference type="SUPFAM" id="SSF56935">
    <property type="entry name" value="Porins"/>
    <property type="match status" value="1"/>
</dbReference>
<reference evidence="2" key="2">
    <citation type="submission" date="2020-09" db="EMBL/GenBank/DDBJ databases">
        <authorList>
            <person name="Sun Q."/>
            <person name="Kim S."/>
        </authorList>
    </citation>
    <scope>NUCLEOTIDE SEQUENCE</scope>
    <source>
        <strain evidence="2">KCTC 12711</strain>
    </source>
</reference>
<reference evidence="2" key="1">
    <citation type="journal article" date="2014" name="Int. J. Syst. Evol. Microbiol.">
        <title>Complete genome sequence of Corynebacterium casei LMG S-19264T (=DSM 44701T), isolated from a smear-ripened cheese.</title>
        <authorList>
            <consortium name="US DOE Joint Genome Institute (JGI-PGF)"/>
            <person name="Walter F."/>
            <person name="Albersmeier A."/>
            <person name="Kalinowski J."/>
            <person name="Ruckert C."/>
        </authorList>
    </citation>
    <scope>NUCLEOTIDE SEQUENCE</scope>
    <source>
        <strain evidence="2">KCTC 12711</strain>
    </source>
</reference>
<dbReference type="AlphaFoldDB" id="A0A918RZQ7"/>
<feature type="signal peptide" evidence="1">
    <location>
        <begin position="1"/>
        <end position="23"/>
    </location>
</feature>
<evidence type="ECO:0008006" key="4">
    <source>
        <dbReference type="Google" id="ProtNLM"/>
    </source>
</evidence>
<dbReference type="RefSeq" id="WP_189402345.1">
    <property type="nucleotide sequence ID" value="NZ_BMXA01000006.1"/>
</dbReference>